<comment type="catalytic activity">
    <reaction evidence="1">
        <text>Hydrolysis of terminal, non-reducing alpha-D-galactose residues in alpha-D-galactosides, including galactose oligosaccharides, galactomannans and galactolipids.</text>
        <dbReference type="EC" id="3.2.1.22"/>
    </reaction>
</comment>
<evidence type="ECO:0000256" key="3">
    <source>
        <dbReference type="SAM" id="MobiDB-lite"/>
    </source>
</evidence>
<accession>A0AAE0U456</accession>
<sequence length="366" mass="38481">MAATKKAINLLLLAAMQALVSAVMAAPSTKTPPGFVPGVKWQIEIQNPLSAKSALAPTDALVWDIDLYHVERNPAIIQHIRSAVKDATIICYFNAGLAQTSDCDFNSVWQTPAHKKLLANPIKGFEGEFWIDIKSQDARDLIKHRIALAQKLGCDGVDPDNIDGYGIDEGGDNGTGWNLSQTDYIKFITELATYAHSLTSKRGFPILIGQKNAPEIAPKVAPVLDFAVLEGCKGLQDGGSGGSGGFCDVFAKSYLDAGKPVFSIGYPKSLGGRGGCKASGVDSAEFAKVCAKSADMFSDVLKLSGGDVELDGCTQYCGLGVGKGVVTTAVDKKENETGECPRLGSSGVGVGEDLDSGEDGADKEED</sequence>
<dbReference type="Proteomes" id="UP001285441">
    <property type="component" value="Unassembled WGS sequence"/>
</dbReference>
<comment type="caution">
    <text evidence="6">The sequence shown here is derived from an EMBL/GenBank/DDBJ whole genome shotgun (WGS) entry which is preliminary data.</text>
</comment>
<dbReference type="GO" id="GO:0004557">
    <property type="term" value="F:alpha-galactosidase activity"/>
    <property type="evidence" value="ECO:0007669"/>
    <property type="project" value="UniProtKB-EC"/>
</dbReference>
<dbReference type="AlphaFoldDB" id="A0AAE0U456"/>
<dbReference type="InterPro" id="IPR004352">
    <property type="entry name" value="GH114_TIM-barrel"/>
</dbReference>
<proteinExistence type="predicted"/>
<evidence type="ECO:0000259" key="5">
    <source>
        <dbReference type="Pfam" id="PF03537"/>
    </source>
</evidence>
<dbReference type="InterPro" id="IPR017853">
    <property type="entry name" value="GH"/>
</dbReference>
<reference evidence="6" key="1">
    <citation type="journal article" date="2023" name="Mol. Phylogenet. Evol.">
        <title>Genome-scale phylogeny and comparative genomics of the fungal order Sordariales.</title>
        <authorList>
            <person name="Hensen N."/>
            <person name="Bonometti L."/>
            <person name="Westerberg I."/>
            <person name="Brannstrom I.O."/>
            <person name="Guillou S."/>
            <person name="Cros-Aarteil S."/>
            <person name="Calhoun S."/>
            <person name="Haridas S."/>
            <person name="Kuo A."/>
            <person name="Mondo S."/>
            <person name="Pangilinan J."/>
            <person name="Riley R."/>
            <person name="LaButti K."/>
            <person name="Andreopoulos B."/>
            <person name="Lipzen A."/>
            <person name="Chen C."/>
            <person name="Yan M."/>
            <person name="Daum C."/>
            <person name="Ng V."/>
            <person name="Clum A."/>
            <person name="Steindorff A."/>
            <person name="Ohm R.A."/>
            <person name="Martin F."/>
            <person name="Silar P."/>
            <person name="Natvig D.O."/>
            <person name="Lalanne C."/>
            <person name="Gautier V."/>
            <person name="Ament-Velasquez S.L."/>
            <person name="Kruys A."/>
            <person name="Hutchinson M.I."/>
            <person name="Powell A.J."/>
            <person name="Barry K."/>
            <person name="Miller A.N."/>
            <person name="Grigoriev I.V."/>
            <person name="Debuchy R."/>
            <person name="Gladieux P."/>
            <person name="Hiltunen Thoren M."/>
            <person name="Johannesson H."/>
        </authorList>
    </citation>
    <scope>NUCLEOTIDE SEQUENCE</scope>
    <source>
        <strain evidence="6">CBS 232.78</strain>
    </source>
</reference>
<dbReference type="EMBL" id="JAULSW010000002">
    <property type="protein sequence ID" value="KAK3389935.1"/>
    <property type="molecule type" value="Genomic_DNA"/>
</dbReference>
<reference evidence="6" key="2">
    <citation type="submission" date="2023-06" db="EMBL/GenBank/DDBJ databases">
        <authorList>
            <consortium name="Lawrence Berkeley National Laboratory"/>
            <person name="Haridas S."/>
            <person name="Hensen N."/>
            <person name="Bonometti L."/>
            <person name="Westerberg I."/>
            <person name="Brannstrom I.O."/>
            <person name="Guillou S."/>
            <person name="Cros-Aarteil S."/>
            <person name="Calhoun S."/>
            <person name="Kuo A."/>
            <person name="Mondo S."/>
            <person name="Pangilinan J."/>
            <person name="Riley R."/>
            <person name="LaButti K."/>
            <person name="Andreopoulos B."/>
            <person name="Lipzen A."/>
            <person name="Chen C."/>
            <person name="Yanf M."/>
            <person name="Daum C."/>
            <person name="Ng V."/>
            <person name="Clum A."/>
            <person name="Steindorff A."/>
            <person name="Ohm R."/>
            <person name="Martin F."/>
            <person name="Silar P."/>
            <person name="Natvig D."/>
            <person name="Lalanne C."/>
            <person name="Gautier V."/>
            <person name="Ament-velasquez S.L."/>
            <person name="Kruys A."/>
            <person name="Hutchinson M.I."/>
            <person name="Powell A.J."/>
            <person name="Barry K."/>
            <person name="Miller A.N."/>
            <person name="Grigoriev I.V."/>
            <person name="Debuchy R."/>
            <person name="Gladieux P."/>
            <person name="Thoren M.H."/>
            <person name="Johannesson H."/>
        </authorList>
    </citation>
    <scope>NUCLEOTIDE SEQUENCE</scope>
    <source>
        <strain evidence="6">CBS 232.78</strain>
    </source>
</reference>
<gene>
    <name evidence="6" type="ORF">B0H63DRAFT_105693</name>
</gene>
<keyword evidence="7" id="KW-1185">Reference proteome</keyword>
<dbReference type="PANTHER" id="PTHR35273">
    <property type="entry name" value="ALPHA-1,4 POLYGALACTOSAMINIDASE, PUTATIVE (AFU_ORTHOLOGUE AFUA_3G07890)-RELATED"/>
    <property type="match status" value="1"/>
</dbReference>
<dbReference type="Pfam" id="PF03537">
    <property type="entry name" value="Glyco_hydro_114"/>
    <property type="match status" value="1"/>
</dbReference>
<keyword evidence="4" id="KW-0732">Signal</keyword>
<feature type="compositionally biased region" description="Acidic residues" evidence="3">
    <location>
        <begin position="352"/>
        <end position="366"/>
    </location>
</feature>
<name>A0AAE0U456_9PEZI</name>
<dbReference type="PANTHER" id="PTHR35273:SF2">
    <property type="entry name" value="ALPHA-GALACTOSIDASE"/>
    <property type="match status" value="1"/>
</dbReference>
<dbReference type="EC" id="3.2.1.22" evidence="2"/>
<protein>
    <recommendedName>
        <fullName evidence="2">alpha-galactosidase</fullName>
        <ecNumber evidence="2">3.2.1.22</ecNumber>
    </recommendedName>
</protein>
<dbReference type="SUPFAM" id="SSF51445">
    <property type="entry name" value="(Trans)glycosidases"/>
    <property type="match status" value="1"/>
</dbReference>
<evidence type="ECO:0000256" key="4">
    <source>
        <dbReference type="SAM" id="SignalP"/>
    </source>
</evidence>
<organism evidence="6 7">
    <name type="scientific">Podospora didyma</name>
    <dbReference type="NCBI Taxonomy" id="330526"/>
    <lineage>
        <taxon>Eukaryota</taxon>
        <taxon>Fungi</taxon>
        <taxon>Dikarya</taxon>
        <taxon>Ascomycota</taxon>
        <taxon>Pezizomycotina</taxon>
        <taxon>Sordariomycetes</taxon>
        <taxon>Sordariomycetidae</taxon>
        <taxon>Sordariales</taxon>
        <taxon>Podosporaceae</taxon>
        <taxon>Podospora</taxon>
    </lineage>
</organism>
<evidence type="ECO:0000256" key="2">
    <source>
        <dbReference type="ARBA" id="ARBA00012755"/>
    </source>
</evidence>
<feature type="chain" id="PRO_5041986711" description="alpha-galactosidase" evidence="4">
    <location>
        <begin position="26"/>
        <end position="366"/>
    </location>
</feature>
<evidence type="ECO:0000313" key="6">
    <source>
        <dbReference type="EMBL" id="KAK3389935.1"/>
    </source>
</evidence>
<keyword evidence="6" id="KW-0378">Hydrolase</keyword>
<evidence type="ECO:0000256" key="1">
    <source>
        <dbReference type="ARBA" id="ARBA00001255"/>
    </source>
</evidence>
<dbReference type="Gene3D" id="3.20.20.70">
    <property type="entry name" value="Aldolase class I"/>
    <property type="match status" value="1"/>
</dbReference>
<evidence type="ECO:0000313" key="7">
    <source>
        <dbReference type="Proteomes" id="UP001285441"/>
    </source>
</evidence>
<feature type="signal peptide" evidence="4">
    <location>
        <begin position="1"/>
        <end position="25"/>
    </location>
</feature>
<feature type="region of interest" description="Disordered" evidence="3">
    <location>
        <begin position="334"/>
        <end position="366"/>
    </location>
</feature>
<dbReference type="InterPro" id="IPR013785">
    <property type="entry name" value="Aldolase_TIM"/>
</dbReference>
<feature type="domain" description="Glycoside-hydrolase family GH114 TIM-barrel" evidence="5">
    <location>
        <begin position="40"/>
        <end position="302"/>
    </location>
</feature>